<reference evidence="1 2" key="1">
    <citation type="submission" date="2016-10" db="EMBL/GenBank/DDBJ databases">
        <authorList>
            <person name="de Groot N.N."/>
        </authorList>
    </citation>
    <scope>NUCLEOTIDE SEQUENCE [LARGE SCALE GENOMIC DNA]</scope>
    <source>
        <strain evidence="1 2">CGMCC 4.3519</strain>
    </source>
</reference>
<dbReference type="AlphaFoldDB" id="A0A1H9JBF4"/>
<dbReference type="EMBL" id="FOET01000017">
    <property type="protein sequence ID" value="SEQ84341.1"/>
    <property type="molecule type" value="Genomic_DNA"/>
</dbReference>
<organism evidence="1 2">
    <name type="scientific">Streptomyces radiopugnans</name>
    <dbReference type="NCBI Taxonomy" id="403935"/>
    <lineage>
        <taxon>Bacteria</taxon>
        <taxon>Bacillati</taxon>
        <taxon>Actinomycetota</taxon>
        <taxon>Actinomycetes</taxon>
        <taxon>Kitasatosporales</taxon>
        <taxon>Streptomycetaceae</taxon>
        <taxon>Streptomyces</taxon>
    </lineage>
</organism>
<keyword evidence="2" id="KW-1185">Reference proteome</keyword>
<evidence type="ECO:0000313" key="2">
    <source>
        <dbReference type="Proteomes" id="UP000199055"/>
    </source>
</evidence>
<dbReference type="Proteomes" id="UP000199055">
    <property type="component" value="Unassembled WGS sequence"/>
</dbReference>
<gene>
    <name evidence="1" type="ORF">SAMN05216481_11719</name>
</gene>
<sequence>MAGPSGRRRVVGDVHDGGAFGGRVLEHFGDPPLRSIPAATSSAAPGRGRRRAILVDLQRVPVHIDQIVFAVNSFTGQTFA</sequence>
<name>A0A1H9JBF4_9ACTN</name>
<protein>
    <submittedName>
        <fullName evidence="1">Uncharacterized protein</fullName>
    </submittedName>
</protein>
<evidence type="ECO:0000313" key="1">
    <source>
        <dbReference type="EMBL" id="SEQ84341.1"/>
    </source>
</evidence>
<proteinExistence type="predicted"/>
<accession>A0A1H9JBF4</accession>